<dbReference type="InParanoid" id="D2VT01"/>
<dbReference type="InterPro" id="IPR037523">
    <property type="entry name" value="VOC_core"/>
</dbReference>
<evidence type="ECO:0000313" key="2">
    <source>
        <dbReference type="EMBL" id="EFC39994.1"/>
    </source>
</evidence>
<dbReference type="eggNOG" id="ENOG502SUJ9">
    <property type="taxonomic scope" value="Eukaryota"/>
</dbReference>
<name>D2VT01_NAEGR</name>
<dbReference type="EMBL" id="GG738895">
    <property type="protein sequence ID" value="EFC39994.1"/>
    <property type="molecule type" value="Genomic_DNA"/>
</dbReference>
<dbReference type="PANTHER" id="PTHR36503">
    <property type="entry name" value="BLR2520 PROTEIN"/>
    <property type="match status" value="1"/>
</dbReference>
<dbReference type="RefSeq" id="XP_002672738.1">
    <property type="nucleotide sequence ID" value="XM_002672692.1"/>
</dbReference>
<dbReference type="CDD" id="cd07251">
    <property type="entry name" value="VOC_like"/>
    <property type="match status" value="1"/>
</dbReference>
<dbReference type="InterPro" id="IPR029068">
    <property type="entry name" value="Glyas_Bleomycin-R_OHBP_Dase"/>
</dbReference>
<reference evidence="2 3" key="1">
    <citation type="journal article" date="2010" name="Cell">
        <title>The genome of Naegleria gruberi illuminates early eukaryotic versatility.</title>
        <authorList>
            <person name="Fritz-Laylin L.K."/>
            <person name="Prochnik S.E."/>
            <person name="Ginger M.L."/>
            <person name="Dacks J.B."/>
            <person name="Carpenter M.L."/>
            <person name="Field M.C."/>
            <person name="Kuo A."/>
            <person name="Paredez A."/>
            <person name="Chapman J."/>
            <person name="Pham J."/>
            <person name="Shu S."/>
            <person name="Neupane R."/>
            <person name="Cipriano M."/>
            <person name="Mancuso J."/>
            <person name="Tu H."/>
            <person name="Salamov A."/>
            <person name="Lindquist E."/>
            <person name="Shapiro H."/>
            <person name="Lucas S."/>
            <person name="Grigoriev I.V."/>
            <person name="Cande W.Z."/>
            <person name="Fulton C."/>
            <person name="Rokhsar D.S."/>
            <person name="Dawson S.C."/>
        </authorList>
    </citation>
    <scope>NUCLEOTIDE SEQUENCE [LARGE SCALE GENOMIC DNA]</scope>
    <source>
        <strain evidence="2 3">NEG-M</strain>
    </source>
</reference>
<dbReference type="PANTHER" id="PTHR36503:SF1">
    <property type="entry name" value="BLR2520 PROTEIN"/>
    <property type="match status" value="1"/>
</dbReference>
<keyword evidence="3" id="KW-1185">Reference proteome</keyword>
<evidence type="ECO:0000313" key="3">
    <source>
        <dbReference type="Proteomes" id="UP000006671"/>
    </source>
</evidence>
<dbReference type="Gene3D" id="3.10.180.10">
    <property type="entry name" value="2,3-Dihydroxybiphenyl 1,2-Dioxygenase, domain 1"/>
    <property type="match status" value="1"/>
</dbReference>
<dbReference type="AlphaFoldDB" id="D2VT01"/>
<dbReference type="PROSITE" id="PS51819">
    <property type="entry name" value="VOC"/>
    <property type="match status" value="1"/>
</dbReference>
<dbReference type="Pfam" id="PF00903">
    <property type="entry name" value="Glyoxalase"/>
    <property type="match status" value="1"/>
</dbReference>
<gene>
    <name evidence="2" type="ORF">NAEGRDRAFT_72124</name>
</gene>
<protein>
    <submittedName>
        <fullName evidence="2">Predicted protein</fullName>
    </submittedName>
</protein>
<dbReference type="GeneID" id="8850979"/>
<dbReference type="KEGG" id="ngr:NAEGRDRAFT_72124"/>
<feature type="domain" description="VOC" evidence="1">
    <location>
        <begin position="4"/>
        <end position="130"/>
    </location>
</feature>
<dbReference type="VEuPathDB" id="AmoebaDB:NAEGRDRAFT_72124"/>
<accession>D2VT01</accession>
<proteinExistence type="predicted"/>
<dbReference type="SUPFAM" id="SSF54593">
    <property type="entry name" value="Glyoxalase/Bleomycin resistance protein/Dihydroxybiphenyl dioxygenase"/>
    <property type="match status" value="1"/>
</dbReference>
<dbReference type="OrthoDB" id="4181370at2759"/>
<organism evidence="3">
    <name type="scientific">Naegleria gruberi</name>
    <name type="common">Amoeba</name>
    <dbReference type="NCBI Taxonomy" id="5762"/>
    <lineage>
        <taxon>Eukaryota</taxon>
        <taxon>Discoba</taxon>
        <taxon>Heterolobosea</taxon>
        <taxon>Tetramitia</taxon>
        <taxon>Eutetramitia</taxon>
        <taxon>Vahlkampfiidae</taxon>
        <taxon>Naegleria</taxon>
    </lineage>
</organism>
<dbReference type="InterPro" id="IPR004360">
    <property type="entry name" value="Glyas_Fos-R_dOase_dom"/>
</dbReference>
<evidence type="ECO:0000259" key="1">
    <source>
        <dbReference type="PROSITE" id="PS51819"/>
    </source>
</evidence>
<sequence length="143" mass="16130">MRQKLNLITLGVENLQKSIKFYCDGLGWKPSEKSNDNLILFPLGVGMTLALYDRKRLAEDTTLQDCGHVGHFHGLTLAFNAKSEEEVDQVLKQVENSGGKIVKTAQKVFWGGYSGYFTDLDGHVFEVAFNPFWNMDENDNLVL</sequence>
<dbReference type="Proteomes" id="UP000006671">
    <property type="component" value="Unassembled WGS sequence"/>
</dbReference>